<protein>
    <submittedName>
        <fullName evidence="1">Uncharacterized protein</fullName>
    </submittedName>
</protein>
<sequence>MPKTHSRSSTLSSEIEFFSCSVNVNNGILIKLTEICTSVKAMELAIDSRSINFVFIDQARKYNTILELDNYNSIWDV</sequence>
<evidence type="ECO:0000313" key="1">
    <source>
        <dbReference type="EMBL" id="ESA19516.1"/>
    </source>
</evidence>
<accession>U9UVC3</accession>
<reference evidence="1" key="1">
    <citation type="submission" date="2013-07" db="EMBL/GenBank/DDBJ databases">
        <title>The genome of an arbuscular mycorrhizal fungus provides insights into the evolution of the oldest plant symbiosis.</title>
        <authorList>
            <consortium name="DOE Joint Genome Institute"/>
            <person name="Tisserant E."/>
            <person name="Malbreil M."/>
            <person name="Kuo A."/>
            <person name="Kohler A."/>
            <person name="Symeonidi A."/>
            <person name="Balestrini R."/>
            <person name="Charron P."/>
            <person name="Duensing N."/>
            <person name="Frei-dit-Frey N."/>
            <person name="Gianinazzi-Pearson V."/>
            <person name="Gilbert B."/>
            <person name="Handa Y."/>
            <person name="Hijri M."/>
            <person name="Kaul R."/>
            <person name="Kawaguchi M."/>
            <person name="Krajinski F."/>
            <person name="Lammers P."/>
            <person name="Lapierre D."/>
            <person name="Masclaux F.G."/>
            <person name="Murat C."/>
            <person name="Morin E."/>
            <person name="Ndikumana S."/>
            <person name="Pagni M."/>
            <person name="Petitpierre D."/>
            <person name="Requena N."/>
            <person name="Rosikiewicz P."/>
            <person name="Riley R."/>
            <person name="Saito K."/>
            <person name="San Clemente H."/>
            <person name="Shapiro H."/>
            <person name="van Tuinen D."/>
            <person name="Becard G."/>
            <person name="Bonfante P."/>
            <person name="Paszkowski U."/>
            <person name="Shachar-Hill Y."/>
            <person name="Young J.P."/>
            <person name="Sanders I.R."/>
            <person name="Henrissat B."/>
            <person name="Rensing S.A."/>
            <person name="Grigoriev I.V."/>
            <person name="Corradi N."/>
            <person name="Roux C."/>
            <person name="Martin F."/>
        </authorList>
    </citation>
    <scope>NUCLEOTIDE SEQUENCE</scope>
    <source>
        <strain evidence="1">DAOM 197198</strain>
    </source>
</reference>
<dbReference type="HOGENOM" id="CLU_2639321_0_0_1"/>
<dbReference type="AlphaFoldDB" id="U9UVC3"/>
<organism evidence="1">
    <name type="scientific">Rhizophagus irregularis (strain DAOM 181602 / DAOM 197198 / MUCL 43194)</name>
    <name type="common">Arbuscular mycorrhizal fungus</name>
    <name type="synonym">Glomus intraradices</name>
    <dbReference type="NCBI Taxonomy" id="747089"/>
    <lineage>
        <taxon>Eukaryota</taxon>
        <taxon>Fungi</taxon>
        <taxon>Fungi incertae sedis</taxon>
        <taxon>Mucoromycota</taxon>
        <taxon>Glomeromycotina</taxon>
        <taxon>Glomeromycetes</taxon>
        <taxon>Glomerales</taxon>
        <taxon>Glomeraceae</taxon>
        <taxon>Rhizophagus</taxon>
    </lineage>
</organism>
<dbReference type="EMBL" id="KI278180">
    <property type="protein sequence ID" value="ESA19516.1"/>
    <property type="molecule type" value="Genomic_DNA"/>
</dbReference>
<name>U9UVC3_RHIID</name>
<proteinExistence type="predicted"/>
<gene>
    <name evidence="1" type="ORF">GLOINDRAFT_19499</name>
</gene>